<protein>
    <submittedName>
        <fullName evidence="1">Uncharacterized protein</fullName>
    </submittedName>
</protein>
<evidence type="ECO:0000313" key="2">
    <source>
        <dbReference type="Proteomes" id="UP000461288"/>
    </source>
</evidence>
<organism evidence="1 2">
    <name type="scientific">Metapseudomonas otitidis</name>
    <dbReference type="NCBI Taxonomy" id="319939"/>
    <lineage>
        <taxon>Bacteria</taxon>
        <taxon>Pseudomonadati</taxon>
        <taxon>Pseudomonadota</taxon>
        <taxon>Gammaproteobacteria</taxon>
        <taxon>Pseudomonadales</taxon>
        <taxon>Pseudomonadaceae</taxon>
        <taxon>Metapseudomonas</taxon>
    </lineage>
</organism>
<dbReference type="Proteomes" id="UP000461288">
    <property type="component" value="Unassembled WGS sequence"/>
</dbReference>
<accession>A0A7X3H521</accession>
<dbReference type="EMBL" id="WTFN01000001">
    <property type="protein sequence ID" value="MWK54436.1"/>
    <property type="molecule type" value="Genomic_DNA"/>
</dbReference>
<dbReference type="RefSeq" id="WP_160479255.1">
    <property type="nucleotide sequence ID" value="NZ_WTFN01000001.1"/>
</dbReference>
<proteinExistence type="predicted"/>
<gene>
    <name evidence="1" type="ORF">GO594_00430</name>
</gene>
<comment type="caution">
    <text evidence="1">The sequence shown here is derived from an EMBL/GenBank/DDBJ whole genome shotgun (WGS) entry which is preliminary data.</text>
</comment>
<dbReference type="AlphaFoldDB" id="A0A7X3H521"/>
<evidence type="ECO:0000313" key="1">
    <source>
        <dbReference type="EMBL" id="MWK54436.1"/>
    </source>
</evidence>
<name>A0A7X3H521_9GAMM</name>
<reference evidence="1 2" key="1">
    <citation type="submission" date="2019-12" db="EMBL/GenBank/DDBJ databases">
        <title>Draft genome sequence of Pseudomonas otitidis recovered from a chicken carcass.</title>
        <authorList>
            <person name="Vieira T.R."/>
            <person name="Oliviera E.F.C."/>
            <person name="Silva N.M.V."/>
            <person name="Sambrano G.E."/>
            <person name="Cibulski S.P."/>
            <person name="Cardoso M.R.I."/>
        </authorList>
    </citation>
    <scope>NUCLEOTIDE SEQUENCE [LARGE SCALE GENOMIC DNA]</scope>
    <source>
        <strain evidence="1 2">25_K</strain>
    </source>
</reference>
<sequence length="168" mass="19656">MDVLLLNPPHTAIGSRMPREHLPPLGLLSVGGPLLDAGFAVRLLDADREVIQTDTRRWDYKHQVLAVRQVPAWRVFLWFKLIELGMQARPKALWRVLFHRDAEVRHAMRWYTRIGRRVWFHEVAEFFLGPRLLRRGPTLKAFLGASLAEREYVLDVRKHARAEPVEVR</sequence>